<name>A0A9P8CHT4_9HELO</name>
<dbReference type="PANTHER" id="PTHR24023">
    <property type="entry name" value="COLLAGEN ALPHA"/>
    <property type="match status" value="1"/>
</dbReference>
<accession>A0A9P8CHT4</accession>
<evidence type="ECO:0000256" key="1">
    <source>
        <dbReference type="SAM" id="MobiDB-lite"/>
    </source>
</evidence>
<evidence type="ECO:0000313" key="5">
    <source>
        <dbReference type="Proteomes" id="UP000887226"/>
    </source>
</evidence>
<feature type="transmembrane region" description="Helical" evidence="2">
    <location>
        <begin position="524"/>
        <end position="544"/>
    </location>
</feature>
<sequence>MKSLLQAAALALPFVSASFSDLDLSTPAADHSFAFIAVEIPDGSSRRGAFNEVLGFRLDVFPTAEACGHANITIDGQQLSLEKKGEVLVGNGLLSMKDNVEINASWKISCITVNGKPDSQFLKFEIDSIYGRSFVDVGFSSLFKQTGNTEIIQSNTDLSMPDLVAANPNPEALVPTEAASHPPKKCIKKEFKELDWLLAQRYELELLIDEKKQSIADHASEHFHEEIKDCDNLKCVVATAAKKAQHAAHNVYEKIFGEEDFDHKSFGHEHHEPDSHRGPPGRKGKGNEHKEKHGKHPEGPPHRPHSNGTHGHHNGTAPPHHRKPHHFLPICRMPPNHGGHHGPPPHGPPGGDKHHGPPPPGPPPPGPPPPGPPPGPDGPHGPDGHGGPPPPGPDGPHGSDGHDGPPPPGLDGPHGPDGHDGPPPPGPDRPHGPDGHDGPPPPGPDRPHGPDGHDGPPPPGPDRPHGPDGHDGPPPPGLDGPHGPDRHDGPPPPGPEGPLDHFGGPPPHGFGQEHPPFKPLGRPLFILKFIAIGFLAAFLLAVVYHRVCTPKRKADRSARSYQRSAPRNAFSRLFARMAGNYDFSDDYEEKRVSLLSDMEGGVSNTVTGEIVQLQNAASVVDDMVQESRSSETSTIPEAHLLSIQTQSVDPVHSYGLSSPEAYDQLPAYMPAEEEDGDGMIADGFGYTPGSNGYTPSNSDSGSVSDILGPDTKS</sequence>
<comment type="caution">
    <text evidence="4">The sequence shown here is derived from an EMBL/GenBank/DDBJ whole genome shotgun (WGS) entry which is preliminary data.</text>
</comment>
<keyword evidence="2" id="KW-0812">Transmembrane</keyword>
<feature type="compositionally biased region" description="Polar residues" evidence="1">
    <location>
        <begin position="688"/>
        <end position="703"/>
    </location>
</feature>
<dbReference type="PANTHER" id="PTHR24023:SF1112">
    <property type="entry name" value="COL_CUTICLE_N DOMAIN-CONTAINING PROTEIN-RELATED"/>
    <property type="match status" value="1"/>
</dbReference>
<dbReference type="EMBL" id="MU253766">
    <property type="protein sequence ID" value="KAG9247649.1"/>
    <property type="molecule type" value="Genomic_DNA"/>
</dbReference>
<feature type="compositionally biased region" description="Pro residues" evidence="1">
    <location>
        <begin position="357"/>
        <end position="379"/>
    </location>
</feature>
<dbReference type="GO" id="GO:0030020">
    <property type="term" value="F:extracellular matrix structural constituent conferring tensile strength"/>
    <property type="evidence" value="ECO:0007669"/>
    <property type="project" value="TreeGrafter"/>
</dbReference>
<dbReference type="InterPro" id="IPR050149">
    <property type="entry name" value="Collagen_superfamily"/>
</dbReference>
<feature type="compositionally biased region" description="Basic and acidic residues" evidence="1">
    <location>
        <begin position="264"/>
        <end position="277"/>
    </location>
</feature>
<organism evidence="4 5">
    <name type="scientific">Calycina marina</name>
    <dbReference type="NCBI Taxonomy" id="1763456"/>
    <lineage>
        <taxon>Eukaryota</taxon>
        <taxon>Fungi</taxon>
        <taxon>Dikarya</taxon>
        <taxon>Ascomycota</taxon>
        <taxon>Pezizomycotina</taxon>
        <taxon>Leotiomycetes</taxon>
        <taxon>Helotiales</taxon>
        <taxon>Pezizellaceae</taxon>
        <taxon>Calycina</taxon>
    </lineage>
</organism>
<dbReference type="GO" id="GO:0030198">
    <property type="term" value="P:extracellular matrix organization"/>
    <property type="evidence" value="ECO:0007669"/>
    <property type="project" value="TreeGrafter"/>
</dbReference>
<feature type="compositionally biased region" description="Basic and acidic residues" evidence="1">
    <location>
        <begin position="445"/>
        <end position="454"/>
    </location>
</feature>
<feature type="compositionally biased region" description="Basic residues" evidence="1">
    <location>
        <begin position="302"/>
        <end position="326"/>
    </location>
</feature>
<feature type="compositionally biased region" description="Basic and acidic residues" evidence="1">
    <location>
        <begin position="462"/>
        <end position="471"/>
    </location>
</feature>
<evidence type="ECO:0000256" key="3">
    <source>
        <dbReference type="SAM" id="SignalP"/>
    </source>
</evidence>
<feature type="region of interest" description="Disordered" evidence="1">
    <location>
        <begin position="673"/>
        <end position="713"/>
    </location>
</feature>
<evidence type="ECO:0008006" key="6">
    <source>
        <dbReference type="Google" id="ProtNLM"/>
    </source>
</evidence>
<feature type="chain" id="PRO_5040396417" description="Late embryogenesis abundant protein LEA-2 subgroup domain-containing protein" evidence="3">
    <location>
        <begin position="18"/>
        <end position="713"/>
    </location>
</feature>
<protein>
    <recommendedName>
        <fullName evidence="6">Late embryogenesis abundant protein LEA-2 subgroup domain-containing protein</fullName>
    </recommendedName>
</protein>
<dbReference type="OrthoDB" id="4225201at2759"/>
<evidence type="ECO:0000313" key="4">
    <source>
        <dbReference type="EMBL" id="KAG9247649.1"/>
    </source>
</evidence>
<keyword evidence="3" id="KW-0732">Signal</keyword>
<keyword evidence="2" id="KW-0472">Membrane</keyword>
<gene>
    <name evidence="4" type="ORF">BJ878DRAFT_539071</name>
</gene>
<dbReference type="GO" id="GO:0031012">
    <property type="term" value="C:extracellular matrix"/>
    <property type="evidence" value="ECO:0007669"/>
    <property type="project" value="TreeGrafter"/>
</dbReference>
<proteinExistence type="predicted"/>
<keyword evidence="2" id="KW-1133">Transmembrane helix</keyword>
<feature type="signal peptide" evidence="3">
    <location>
        <begin position="1"/>
        <end position="17"/>
    </location>
</feature>
<dbReference type="Proteomes" id="UP000887226">
    <property type="component" value="Unassembled WGS sequence"/>
</dbReference>
<dbReference type="AlphaFoldDB" id="A0A9P8CHT4"/>
<keyword evidence="5" id="KW-1185">Reference proteome</keyword>
<feature type="compositionally biased region" description="Basic and acidic residues" evidence="1">
    <location>
        <begin position="428"/>
        <end position="437"/>
    </location>
</feature>
<feature type="region of interest" description="Disordered" evidence="1">
    <location>
        <begin position="264"/>
        <end position="515"/>
    </location>
</feature>
<reference evidence="4" key="1">
    <citation type="journal article" date="2021" name="IMA Fungus">
        <title>Genomic characterization of three marine fungi, including Emericellopsis atlantica sp. nov. with signatures of a generalist lifestyle and marine biomass degradation.</title>
        <authorList>
            <person name="Hagestad O.C."/>
            <person name="Hou L."/>
            <person name="Andersen J.H."/>
            <person name="Hansen E.H."/>
            <person name="Altermark B."/>
            <person name="Li C."/>
            <person name="Kuhnert E."/>
            <person name="Cox R.J."/>
            <person name="Crous P.W."/>
            <person name="Spatafora J.W."/>
            <person name="Lail K."/>
            <person name="Amirebrahimi M."/>
            <person name="Lipzen A."/>
            <person name="Pangilinan J."/>
            <person name="Andreopoulos W."/>
            <person name="Hayes R.D."/>
            <person name="Ng V."/>
            <person name="Grigoriev I.V."/>
            <person name="Jackson S.A."/>
            <person name="Sutton T.D.S."/>
            <person name="Dobson A.D.W."/>
            <person name="Rama T."/>
        </authorList>
    </citation>
    <scope>NUCLEOTIDE SEQUENCE</scope>
    <source>
        <strain evidence="4">TRa3180A</strain>
    </source>
</reference>
<feature type="compositionally biased region" description="Basic and acidic residues" evidence="1">
    <location>
        <begin position="285"/>
        <end position="301"/>
    </location>
</feature>
<evidence type="ECO:0000256" key="2">
    <source>
        <dbReference type="SAM" id="Phobius"/>
    </source>
</evidence>